<dbReference type="Pfam" id="PF01553">
    <property type="entry name" value="Acyltransferase"/>
    <property type="match status" value="1"/>
</dbReference>
<name>A0ABY6JY29_9ARAC</name>
<reference evidence="6 7" key="1">
    <citation type="submission" date="2022-01" db="EMBL/GenBank/DDBJ databases">
        <title>A chromosomal length assembly of Cordylochernes scorpioides.</title>
        <authorList>
            <person name="Zeh D."/>
            <person name="Zeh J."/>
        </authorList>
    </citation>
    <scope>NUCLEOTIDE SEQUENCE [LARGE SCALE GENOMIC DNA]</scope>
    <source>
        <strain evidence="6">IN4F17</strain>
        <tissue evidence="6">Whole Body</tissue>
    </source>
</reference>
<dbReference type="PANTHER" id="PTHR10983:SF24">
    <property type="entry name" value="1-ACYLGLYCEROL-3-PHOSPHATE O-ACYLTRANSFERASE 3, ISOFORM E-RELATED"/>
    <property type="match status" value="1"/>
</dbReference>
<dbReference type="SMART" id="SM00563">
    <property type="entry name" value="PlsC"/>
    <property type="match status" value="1"/>
</dbReference>
<protein>
    <submittedName>
        <fullName evidence="6">AGPAT3</fullName>
    </submittedName>
</protein>
<feature type="transmembrane region" description="Helical" evidence="4">
    <location>
        <begin position="12"/>
        <end position="38"/>
    </location>
</feature>
<evidence type="ECO:0000313" key="6">
    <source>
        <dbReference type="EMBL" id="UYV60302.1"/>
    </source>
</evidence>
<evidence type="ECO:0000256" key="3">
    <source>
        <dbReference type="ARBA" id="ARBA00023315"/>
    </source>
</evidence>
<dbReference type="Pfam" id="PF16076">
    <property type="entry name" value="Acyltransf_C"/>
    <property type="match status" value="1"/>
</dbReference>
<feature type="transmembrane region" description="Helical" evidence="4">
    <location>
        <begin position="312"/>
        <end position="333"/>
    </location>
</feature>
<keyword evidence="4" id="KW-0812">Transmembrane</keyword>
<evidence type="ECO:0000259" key="5">
    <source>
        <dbReference type="SMART" id="SM00563"/>
    </source>
</evidence>
<accession>A0ABY6JY29</accession>
<keyword evidence="4" id="KW-1133">Transmembrane helix</keyword>
<keyword evidence="3" id="KW-0012">Acyltransferase</keyword>
<dbReference type="Proteomes" id="UP001235939">
    <property type="component" value="Chromosome 01"/>
</dbReference>
<evidence type="ECO:0000256" key="2">
    <source>
        <dbReference type="ARBA" id="ARBA00022679"/>
    </source>
</evidence>
<evidence type="ECO:0000256" key="1">
    <source>
        <dbReference type="ARBA" id="ARBA00008655"/>
    </source>
</evidence>
<evidence type="ECO:0000313" key="7">
    <source>
        <dbReference type="Proteomes" id="UP001235939"/>
    </source>
</evidence>
<gene>
    <name evidence="6" type="ORF">LAZ67_1000782</name>
</gene>
<dbReference type="SUPFAM" id="SSF69593">
    <property type="entry name" value="Glycerol-3-phosphate (1)-acyltransferase"/>
    <property type="match status" value="1"/>
</dbReference>
<keyword evidence="4" id="KW-0472">Membrane</keyword>
<keyword evidence="7" id="KW-1185">Reference proteome</keyword>
<proteinExistence type="inferred from homology"/>
<dbReference type="PANTHER" id="PTHR10983">
    <property type="entry name" value="1-ACYLGLYCEROL-3-PHOSPHATE ACYLTRANSFERASE-RELATED"/>
    <property type="match status" value="1"/>
</dbReference>
<organism evidence="6 7">
    <name type="scientific">Cordylochernes scorpioides</name>
    <dbReference type="NCBI Taxonomy" id="51811"/>
    <lineage>
        <taxon>Eukaryota</taxon>
        <taxon>Metazoa</taxon>
        <taxon>Ecdysozoa</taxon>
        <taxon>Arthropoda</taxon>
        <taxon>Chelicerata</taxon>
        <taxon>Arachnida</taxon>
        <taxon>Pseudoscorpiones</taxon>
        <taxon>Cheliferoidea</taxon>
        <taxon>Chernetidae</taxon>
        <taxon>Cordylochernes</taxon>
    </lineage>
</organism>
<dbReference type="InterPro" id="IPR032098">
    <property type="entry name" value="Acyltransf_C"/>
</dbReference>
<dbReference type="EMBL" id="CP092863">
    <property type="protein sequence ID" value="UYV60302.1"/>
    <property type="molecule type" value="Genomic_DNA"/>
</dbReference>
<dbReference type="CDD" id="cd07990">
    <property type="entry name" value="LPLAT_LCLAT1-like"/>
    <property type="match status" value="1"/>
</dbReference>
<keyword evidence="2" id="KW-0808">Transferase</keyword>
<evidence type="ECO:0000256" key="4">
    <source>
        <dbReference type="SAM" id="Phobius"/>
    </source>
</evidence>
<feature type="domain" description="Phospholipid/glycerol acyltransferase" evidence="5">
    <location>
        <begin position="91"/>
        <end position="213"/>
    </location>
</feature>
<comment type="similarity">
    <text evidence="1">Belongs to the 1-acyl-sn-glycerol-3-phosphate acyltransferase family.</text>
</comment>
<sequence length="367" mass="42121">MMSQTCSIVKLLGGLSLGVVFLVSGLTINLLQLLAYVLVRPWAPALHRRLNYFLLYSSWAQLVNVAQWWSGSKVRLHTDEETLRHFCKEPTLSLMNHRYEVDWLMCFLCMDYFKNLGNSRSFIKQELKRVPVIGWGWACSDFIFVRRSWEQDAKNLGNQLDTLLSYGDPFNLLMFCEGTRLTPEKFEASMAFAKQRGLPPLNYHLIPRTRGFNFCARYLKDKMAAVYDLQLCFPPEGPAPTFLNVLLGKPLVGDLYVRRIPMSEVPTDSEEASTKWLMELYQHKDKLMEEYQRTREFPTEKKVNLTRRAAPLVNTLAWAGVIGAGLMYLLAWLVQNGHYTPLGLLLLALLFGKSSSKSSGLNYRVLQ</sequence>
<dbReference type="InterPro" id="IPR002123">
    <property type="entry name" value="Plipid/glycerol_acylTrfase"/>
</dbReference>